<organism evidence="10 11">
    <name type="scientific">Aspergillus niger</name>
    <dbReference type="NCBI Taxonomy" id="5061"/>
    <lineage>
        <taxon>Eukaryota</taxon>
        <taxon>Fungi</taxon>
        <taxon>Dikarya</taxon>
        <taxon>Ascomycota</taxon>
        <taxon>Pezizomycotina</taxon>
        <taxon>Eurotiomycetes</taxon>
        <taxon>Eurotiomycetidae</taxon>
        <taxon>Eurotiales</taxon>
        <taxon>Aspergillaceae</taxon>
        <taxon>Aspergillus</taxon>
        <taxon>Aspergillus subgen. Circumdati</taxon>
    </lineage>
</organism>
<comment type="caution">
    <text evidence="10">The sequence shown here is derived from an EMBL/GenBank/DDBJ whole genome shotgun (WGS) entry which is preliminary data.</text>
</comment>
<dbReference type="Pfam" id="PF00704">
    <property type="entry name" value="Glyco_hydro_18"/>
    <property type="match status" value="1"/>
</dbReference>
<evidence type="ECO:0000256" key="4">
    <source>
        <dbReference type="ARBA" id="ARBA00022801"/>
    </source>
</evidence>
<sequence>MEGGPVPAVLERGRRYGEVIYHTRNVMAYYYAGWVSTYSFHQANGFDDPSIPNSTPFNTEQAVQQCIDARVIADKIVCVMPLYGRSFIGTDGLGKPFTGVGNGSWEAGVWDYKDLPHHGVKEYVLDRAIASYSYDLTVRMLTRYTPRSMGQKVHYIASRGLGGVMWWESSGDKSGNSSFIATVRVHPSPRRANVLMIP</sequence>
<dbReference type="InterPro" id="IPR029070">
    <property type="entry name" value="Chitinase_insertion_sf"/>
</dbReference>
<keyword evidence="4" id="KW-0378">Hydrolase</keyword>
<dbReference type="Proteomes" id="UP001144191">
    <property type="component" value="Unassembled WGS sequence"/>
</dbReference>
<keyword evidence="6" id="KW-0119">Carbohydrate metabolism</keyword>
<comment type="catalytic activity">
    <reaction evidence="1">
        <text>Random endo-hydrolysis of N-acetyl-beta-D-glucosaminide (1-&gt;4)-beta-linkages in chitin and chitodextrins.</text>
        <dbReference type="EC" id="3.2.1.14"/>
    </reaction>
</comment>
<comment type="similarity">
    <text evidence="2">Belongs to the glycosyl hydrolase 18 family. Chitinase class V subfamily.</text>
</comment>
<dbReference type="AlphaFoldDB" id="A0A9W5ZU60"/>
<dbReference type="InterPro" id="IPR001223">
    <property type="entry name" value="Glyco_hydro18_cat"/>
</dbReference>
<evidence type="ECO:0000256" key="5">
    <source>
        <dbReference type="ARBA" id="ARBA00023024"/>
    </source>
</evidence>
<keyword evidence="7" id="KW-0326">Glycosidase</keyword>
<evidence type="ECO:0000256" key="7">
    <source>
        <dbReference type="ARBA" id="ARBA00023295"/>
    </source>
</evidence>
<evidence type="ECO:0000313" key="10">
    <source>
        <dbReference type="EMBL" id="GLA47773.1"/>
    </source>
</evidence>
<dbReference type="GO" id="GO:0008843">
    <property type="term" value="F:endochitinase activity"/>
    <property type="evidence" value="ECO:0007669"/>
    <property type="project" value="UniProtKB-EC"/>
</dbReference>
<dbReference type="GO" id="GO:0000272">
    <property type="term" value="P:polysaccharide catabolic process"/>
    <property type="evidence" value="ECO:0007669"/>
    <property type="project" value="UniProtKB-KW"/>
</dbReference>
<gene>
    <name evidence="10" type="ORF">AnigIFM63604_002582</name>
</gene>
<dbReference type="FunFam" id="3.10.50.10:FF:000005">
    <property type="entry name" value="Endochitinase B1"/>
    <property type="match status" value="1"/>
</dbReference>
<dbReference type="PROSITE" id="PS51910">
    <property type="entry name" value="GH18_2"/>
    <property type="match status" value="1"/>
</dbReference>
<keyword evidence="8" id="KW-0624">Polysaccharide degradation</keyword>
<dbReference type="Gene3D" id="3.20.20.80">
    <property type="entry name" value="Glycosidases"/>
    <property type="match status" value="1"/>
</dbReference>
<dbReference type="GO" id="GO:0008061">
    <property type="term" value="F:chitin binding"/>
    <property type="evidence" value="ECO:0007669"/>
    <property type="project" value="TreeGrafter"/>
</dbReference>
<feature type="domain" description="GH18" evidence="9">
    <location>
        <begin position="1"/>
        <end position="190"/>
    </location>
</feature>
<proteinExistence type="inferred from homology"/>
<dbReference type="GO" id="GO:0006032">
    <property type="term" value="P:chitin catabolic process"/>
    <property type="evidence" value="ECO:0007669"/>
    <property type="project" value="UniProtKB-KW"/>
</dbReference>
<dbReference type="InterPro" id="IPR050314">
    <property type="entry name" value="Glycosyl_Hydrlase_18"/>
</dbReference>
<dbReference type="GO" id="GO:0005576">
    <property type="term" value="C:extracellular region"/>
    <property type="evidence" value="ECO:0007669"/>
    <property type="project" value="TreeGrafter"/>
</dbReference>
<keyword evidence="5" id="KW-0146">Chitin degradation</keyword>
<evidence type="ECO:0000256" key="8">
    <source>
        <dbReference type="ARBA" id="ARBA00023326"/>
    </source>
</evidence>
<evidence type="ECO:0000259" key="9">
    <source>
        <dbReference type="PROSITE" id="PS51910"/>
    </source>
</evidence>
<dbReference type="InterPro" id="IPR017853">
    <property type="entry name" value="GH"/>
</dbReference>
<dbReference type="SUPFAM" id="SSF51445">
    <property type="entry name" value="(Trans)glycosidases"/>
    <property type="match status" value="1"/>
</dbReference>
<reference evidence="10" key="1">
    <citation type="submission" date="2022-07" db="EMBL/GenBank/DDBJ databases">
        <title>Taxonomy of Aspergillus series Nigri: significant species reduction supported by multi-species coalescent approaches.</title>
        <authorList>
            <person name="Bian C."/>
            <person name="Kusuya Y."/>
            <person name="Sklenar F."/>
            <person name="D'hooge E."/>
            <person name="Yaguchi T."/>
            <person name="Takahashi H."/>
            <person name="Hubka V."/>
        </authorList>
    </citation>
    <scope>NUCLEOTIDE SEQUENCE</scope>
    <source>
        <strain evidence="10">IFM 63604</strain>
    </source>
</reference>
<dbReference type="SUPFAM" id="SSF54556">
    <property type="entry name" value="Chitinase insertion domain"/>
    <property type="match status" value="1"/>
</dbReference>
<evidence type="ECO:0000256" key="3">
    <source>
        <dbReference type="ARBA" id="ARBA00012729"/>
    </source>
</evidence>
<dbReference type="EC" id="3.2.1.14" evidence="3"/>
<evidence type="ECO:0000256" key="6">
    <source>
        <dbReference type="ARBA" id="ARBA00023277"/>
    </source>
</evidence>
<accession>A0A9W5ZU60</accession>
<dbReference type="PANTHER" id="PTHR11177:SF317">
    <property type="entry name" value="CHITINASE 12-RELATED"/>
    <property type="match status" value="1"/>
</dbReference>
<dbReference type="PANTHER" id="PTHR11177">
    <property type="entry name" value="CHITINASE"/>
    <property type="match status" value="1"/>
</dbReference>
<evidence type="ECO:0000313" key="11">
    <source>
        <dbReference type="Proteomes" id="UP001144191"/>
    </source>
</evidence>
<protein>
    <recommendedName>
        <fullName evidence="3">chitinase</fullName>
        <ecNumber evidence="3">3.2.1.14</ecNumber>
    </recommendedName>
</protein>
<evidence type="ECO:0000256" key="1">
    <source>
        <dbReference type="ARBA" id="ARBA00000822"/>
    </source>
</evidence>
<evidence type="ECO:0000256" key="2">
    <source>
        <dbReference type="ARBA" id="ARBA00008682"/>
    </source>
</evidence>
<dbReference type="Gene3D" id="3.10.50.10">
    <property type="match status" value="1"/>
</dbReference>
<name>A0A9W5ZU60_ASPNG</name>
<dbReference type="EMBL" id="BRPB01000015">
    <property type="protein sequence ID" value="GLA47773.1"/>
    <property type="molecule type" value="Genomic_DNA"/>
</dbReference>